<evidence type="ECO:0000256" key="7">
    <source>
        <dbReference type="RuleBase" id="RU079119"/>
    </source>
</evidence>
<evidence type="ECO:0000256" key="1">
    <source>
        <dbReference type="ARBA" id="ARBA00004141"/>
    </source>
</evidence>
<keyword evidence="10" id="KW-1185">Reference proteome</keyword>
<feature type="domain" description="Palmitoyltransferase DHHC" evidence="8">
    <location>
        <begin position="96"/>
        <end position="225"/>
    </location>
</feature>
<comment type="subcellular location">
    <subcellularLocation>
        <location evidence="1">Membrane</location>
        <topology evidence="1">Multi-pass membrane protein</topology>
    </subcellularLocation>
</comment>
<reference evidence="9" key="1">
    <citation type="submission" date="2021-12" db="EMBL/GenBank/DDBJ databases">
        <title>Prjna785345.</title>
        <authorList>
            <person name="Rujirawat T."/>
            <person name="Krajaejun T."/>
        </authorList>
    </citation>
    <scope>NUCLEOTIDE SEQUENCE</scope>
    <source>
        <strain evidence="9">Pi057C3</strain>
    </source>
</reference>
<dbReference type="InterPro" id="IPR001594">
    <property type="entry name" value="Palmitoyltrfase_DHHC"/>
</dbReference>
<dbReference type="EC" id="2.3.1.225" evidence="7"/>
<gene>
    <name evidence="9" type="ORF">P43SY_007366</name>
</gene>
<comment type="catalytic activity">
    <reaction evidence="7">
        <text>L-cysteinyl-[protein] + hexadecanoyl-CoA = S-hexadecanoyl-L-cysteinyl-[protein] + CoA</text>
        <dbReference type="Rhea" id="RHEA:36683"/>
        <dbReference type="Rhea" id="RHEA-COMP:10131"/>
        <dbReference type="Rhea" id="RHEA-COMP:11032"/>
        <dbReference type="ChEBI" id="CHEBI:29950"/>
        <dbReference type="ChEBI" id="CHEBI:57287"/>
        <dbReference type="ChEBI" id="CHEBI:57379"/>
        <dbReference type="ChEBI" id="CHEBI:74151"/>
        <dbReference type="EC" id="2.3.1.225"/>
    </reaction>
</comment>
<keyword evidence="2 7" id="KW-0808">Transferase</keyword>
<organism evidence="9 10">
    <name type="scientific">Pythium insidiosum</name>
    <name type="common">Pythiosis disease agent</name>
    <dbReference type="NCBI Taxonomy" id="114742"/>
    <lineage>
        <taxon>Eukaryota</taxon>
        <taxon>Sar</taxon>
        <taxon>Stramenopiles</taxon>
        <taxon>Oomycota</taxon>
        <taxon>Peronosporomycetes</taxon>
        <taxon>Pythiales</taxon>
        <taxon>Pythiaceae</taxon>
        <taxon>Pythium</taxon>
    </lineage>
</organism>
<sequence length="276" mass="30616">MATRGLFAAIAMALMALKAATWLWIVRLYASGAMSALYVATTALMLWSYTLAVTTDPGHASDSVWTKVSPAALEASVSRTQMVDEDDEDDHAGKGWRYCERCDAPKPLHVHHCSACGRCVYRMDHHCPWTNNCVGWANKKYFFLFLVYTASSCLVFNAMETPLVWSTATRAAVAQSKADLAAVANALLLLAWPLSLGIGLMLVGYASYHVWLLSNGKTTLEYLTNKTGEFEGWPLALHARVYMGSNTMWWWLPVPPELEPRLRGGAKPCRESQTFL</sequence>
<proteinExistence type="inferred from homology"/>
<dbReference type="PROSITE" id="PS50216">
    <property type="entry name" value="DHHC"/>
    <property type="match status" value="1"/>
</dbReference>
<evidence type="ECO:0000256" key="2">
    <source>
        <dbReference type="ARBA" id="ARBA00022679"/>
    </source>
</evidence>
<keyword evidence="3 7" id="KW-0812">Transmembrane</keyword>
<feature type="transmembrane region" description="Helical" evidence="7">
    <location>
        <begin position="180"/>
        <end position="208"/>
    </location>
</feature>
<feature type="transmembrane region" description="Helical" evidence="7">
    <location>
        <begin position="6"/>
        <end position="25"/>
    </location>
</feature>
<evidence type="ECO:0000256" key="4">
    <source>
        <dbReference type="ARBA" id="ARBA00022989"/>
    </source>
</evidence>
<dbReference type="EMBL" id="JAKCXM010000094">
    <property type="protein sequence ID" value="KAJ0402824.1"/>
    <property type="molecule type" value="Genomic_DNA"/>
</dbReference>
<accession>A0AAD5Q7W0</accession>
<comment type="caution">
    <text evidence="9">The sequence shown here is derived from an EMBL/GenBank/DDBJ whole genome shotgun (WGS) entry which is preliminary data.</text>
</comment>
<comment type="similarity">
    <text evidence="7">Belongs to the DHHC palmitoyltransferase family.</text>
</comment>
<evidence type="ECO:0000256" key="5">
    <source>
        <dbReference type="ARBA" id="ARBA00023136"/>
    </source>
</evidence>
<evidence type="ECO:0000259" key="8">
    <source>
        <dbReference type="Pfam" id="PF01529"/>
    </source>
</evidence>
<feature type="transmembrane region" description="Helical" evidence="7">
    <location>
        <begin position="37"/>
        <end position="55"/>
    </location>
</feature>
<evidence type="ECO:0000313" key="10">
    <source>
        <dbReference type="Proteomes" id="UP001209570"/>
    </source>
</evidence>
<dbReference type="Proteomes" id="UP001209570">
    <property type="component" value="Unassembled WGS sequence"/>
</dbReference>
<keyword evidence="4 7" id="KW-1133">Transmembrane helix</keyword>
<keyword evidence="6 7" id="KW-0012">Acyltransferase</keyword>
<dbReference type="Pfam" id="PF01529">
    <property type="entry name" value="DHHC"/>
    <property type="match status" value="1"/>
</dbReference>
<keyword evidence="5 7" id="KW-0472">Membrane</keyword>
<name>A0AAD5Q7W0_PYTIN</name>
<protein>
    <recommendedName>
        <fullName evidence="7">Palmitoyltransferase</fullName>
        <ecNumber evidence="7">2.3.1.225</ecNumber>
    </recommendedName>
</protein>
<dbReference type="GO" id="GO:0019706">
    <property type="term" value="F:protein-cysteine S-palmitoyltransferase activity"/>
    <property type="evidence" value="ECO:0007669"/>
    <property type="project" value="UniProtKB-EC"/>
</dbReference>
<evidence type="ECO:0000256" key="6">
    <source>
        <dbReference type="ARBA" id="ARBA00023315"/>
    </source>
</evidence>
<dbReference type="InterPro" id="IPR039859">
    <property type="entry name" value="PFA4/ZDH16/20/ERF2-like"/>
</dbReference>
<comment type="domain">
    <text evidence="7">The DHHC domain is required for palmitoyltransferase activity.</text>
</comment>
<dbReference type="AlphaFoldDB" id="A0AAD5Q7W0"/>
<evidence type="ECO:0000313" key="9">
    <source>
        <dbReference type="EMBL" id="KAJ0402824.1"/>
    </source>
</evidence>
<dbReference type="PANTHER" id="PTHR12246">
    <property type="entry name" value="PALMITOYLTRANSFERASE ZDHHC16"/>
    <property type="match status" value="1"/>
</dbReference>
<dbReference type="GO" id="GO:0016020">
    <property type="term" value="C:membrane"/>
    <property type="evidence" value="ECO:0007669"/>
    <property type="project" value="UniProtKB-SubCell"/>
</dbReference>
<evidence type="ECO:0000256" key="3">
    <source>
        <dbReference type="ARBA" id="ARBA00022692"/>
    </source>
</evidence>
<feature type="transmembrane region" description="Helical" evidence="7">
    <location>
        <begin position="141"/>
        <end position="159"/>
    </location>
</feature>